<feature type="chain" id="PRO_5032929178" evidence="1">
    <location>
        <begin position="25"/>
        <end position="664"/>
    </location>
</feature>
<keyword evidence="3" id="KW-0378">Hydrolase</keyword>
<dbReference type="InterPro" id="IPR006680">
    <property type="entry name" value="Amidohydro-rel"/>
</dbReference>
<gene>
    <name evidence="3" type="ORF">HGH92_04585</name>
</gene>
<dbReference type="RefSeq" id="WP_168869572.1">
    <property type="nucleotide sequence ID" value="NZ_JABAIA010000001.1"/>
</dbReference>
<evidence type="ECO:0000259" key="2">
    <source>
        <dbReference type="Pfam" id="PF01979"/>
    </source>
</evidence>
<dbReference type="SUPFAM" id="SSF51338">
    <property type="entry name" value="Composite domain of metallo-dependent hydrolases"/>
    <property type="match status" value="1"/>
</dbReference>
<keyword evidence="4" id="KW-1185">Reference proteome</keyword>
<evidence type="ECO:0000256" key="1">
    <source>
        <dbReference type="SAM" id="SignalP"/>
    </source>
</evidence>
<keyword evidence="1" id="KW-0732">Signal</keyword>
<name>A0A847RRQ3_9BACT</name>
<accession>A0A847RRQ3</accession>
<feature type="domain" description="Amidohydrolase-related" evidence="2">
    <location>
        <begin position="556"/>
        <end position="648"/>
    </location>
</feature>
<dbReference type="SUPFAM" id="SSF51556">
    <property type="entry name" value="Metallo-dependent hydrolases"/>
    <property type="match status" value="1"/>
</dbReference>
<feature type="domain" description="Amidohydrolase-related" evidence="2">
    <location>
        <begin position="293"/>
        <end position="421"/>
    </location>
</feature>
<organism evidence="3 4">
    <name type="scientific">Chitinophaga varians</name>
    <dbReference type="NCBI Taxonomy" id="2202339"/>
    <lineage>
        <taxon>Bacteria</taxon>
        <taxon>Pseudomonadati</taxon>
        <taxon>Bacteroidota</taxon>
        <taxon>Chitinophagia</taxon>
        <taxon>Chitinophagales</taxon>
        <taxon>Chitinophagaceae</taxon>
        <taxon>Chitinophaga</taxon>
    </lineage>
</organism>
<dbReference type="PANTHER" id="PTHR43135">
    <property type="entry name" value="ALPHA-D-RIBOSE 1-METHYLPHOSPHONATE 5-TRIPHOSPHATE DIPHOSPHATASE"/>
    <property type="match status" value="1"/>
</dbReference>
<sequence>MLPYNAIFKTLLLSVFSVPLCSFAQQRDTIRYSLILTGNIKGEKKVIETSPGTFETWYQYNDRGRGDSLHTIYRQDNEGFPTYVRAVGKDYYKKPISEDFLLADGVAKWKNTAENETQAVSGKAFYVCLNGESGNIIKAMKANQNKVKLLPFGEASMEVVLQHKAGDRQLQLCKISGLSYTPEYIWADDHDETFGYIGDWFAMVPKGYETYVKELLAEQKKIERQQDNRLAKEIPEKVAGNILIRNVTLFDAEKARLLPRTDVLIREGKIREVSVGKAIKAKADRIVDGSGQTLLPGFWDMHVHLGDGPEGIMHVAAGVTHVRDMGNDTTLLDLRKEIDNGELIGPHLEVISGLIDGAGPMAAPTGILINNVEEGKRFIRMFADKGYDQIKFYSSIKPEWLKPLIAEAKKYHMRVCGHIPAFMTAAKAIDAGYDEVTHMNMLLLNFFGDTIDTRTPQRFAIPAQRAASLDLNSPQVKQFIALMKARNIASDPTLVAFEPMLTGREGVLEEKNKDIITHFPLQVQRSMRAGGQGIPVPPGMDSTYIQSFAAFLKLTKLLYDNGIRIVAGTDGTAGFDYQRELELYVKAGIPAEKVLQLATFGTAVYTGKSKDLGSIKAGKTADMVLVAGDPVKNISNVRKTKLVIKNGVIYDPAKLYKAISVVPF</sequence>
<evidence type="ECO:0000313" key="4">
    <source>
        <dbReference type="Proteomes" id="UP000570474"/>
    </source>
</evidence>
<dbReference type="Gene3D" id="3.20.20.140">
    <property type="entry name" value="Metal-dependent hydrolases"/>
    <property type="match status" value="1"/>
</dbReference>
<dbReference type="PANTHER" id="PTHR43135:SF3">
    <property type="entry name" value="ALPHA-D-RIBOSE 1-METHYLPHOSPHONATE 5-TRIPHOSPHATE DIPHOSPHATASE"/>
    <property type="match status" value="1"/>
</dbReference>
<feature type="signal peptide" evidence="1">
    <location>
        <begin position="1"/>
        <end position="24"/>
    </location>
</feature>
<dbReference type="Proteomes" id="UP000570474">
    <property type="component" value="Unassembled WGS sequence"/>
</dbReference>
<dbReference type="Pfam" id="PF01979">
    <property type="entry name" value="Amidohydro_1"/>
    <property type="match status" value="2"/>
</dbReference>
<evidence type="ECO:0000313" key="3">
    <source>
        <dbReference type="EMBL" id="NLR63578.1"/>
    </source>
</evidence>
<dbReference type="Gene3D" id="2.30.40.10">
    <property type="entry name" value="Urease, subunit C, domain 1"/>
    <property type="match status" value="1"/>
</dbReference>
<proteinExistence type="predicted"/>
<dbReference type="InterPro" id="IPR051781">
    <property type="entry name" value="Metallo-dep_Hydrolase"/>
</dbReference>
<dbReference type="InterPro" id="IPR011059">
    <property type="entry name" value="Metal-dep_hydrolase_composite"/>
</dbReference>
<dbReference type="InterPro" id="IPR032466">
    <property type="entry name" value="Metal_Hydrolase"/>
</dbReference>
<dbReference type="AlphaFoldDB" id="A0A847RRQ3"/>
<dbReference type="GO" id="GO:0016810">
    <property type="term" value="F:hydrolase activity, acting on carbon-nitrogen (but not peptide) bonds"/>
    <property type="evidence" value="ECO:0007669"/>
    <property type="project" value="InterPro"/>
</dbReference>
<dbReference type="EMBL" id="JABAIA010000001">
    <property type="protein sequence ID" value="NLR63578.1"/>
    <property type="molecule type" value="Genomic_DNA"/>
</dbReference>
<protein>
    <submittedName>
        <fullName evidence="3">Amidohydrolase family protein</fullName>
    </submittedName>
</protein>
<comment type="caution">
    <text evidence="3">The sequence shown here is derived from an EMBL/GenBank/DDBJ whole genome shotgun (WGS) entry which is preliminary data.</text>
</comment>
<reference evidence="3 4" key="1">
    <citation type="submission" date="2020-04" db="EMBL/GenBank/DDBJ databases">
        <authorList>
            <person name="Yin C."/>
        </authorList>
    </citation>
    <scope>NUCLEOTIDE SEQUENCE [LARGE SCALE GENOMIC DNA]</scope>
    <source>
        <strain evidence="3 4">Ae27</strain>
    </source>
</reference>